<evidence type="ECO:0000256" key="1">
    <source>
        <dbReference type="SAM" id="SignalP"/>
    </source>
</evidence>
<dbReference type="eggNOG" id="KOG4297">
    <property type="taxonomic scope" value="Eukaryota"/>
</dbReference>
<dbReference type="InterPro" id="IPR016187">
    <property type="entry name" value="CTDL_fold"/>
</dbReference>
<dbReference type="InterPro" id="IPR001304">
    <property type="entry name" value="C-type_lectin-like"/>
</dbReference>
<protein>
    <submittedName>
        <fullName evidence="3">GH13444</fullName>
    </submittedName>
</protein>
<keyword evidence="1" id="KW-0732">Signal</keyword>
<dbReference type="Gene3D" id="3.10.100.10">
    <property type="entry name" value="Mannose-Binding Protein A, subunit A"/>
    <property type="match status" value="1"/>
</dbReference>
<dbReference type="HOGENOM" id="CLU_1549267_0_0_1"/>
<proteinExistence type="predicted"/>
<dbReference type="KEGG" id="dgr:6566998"/>
<sequence length="174" mass="20195">MPNSCQSERRWTLLLCLGLAALIPTAAAMRCKVPYEKVQEHYCYFIADGEPLMSSFSNFCYREKRTSRVCLDSEAEMHVLANYLYANGYQDGTQFWSAGHRWPGDMRFYWNYFGRARALNYTNWLEGEPTPQMGRNCMLLTLRAGELFMTTESCHTRAVDICEQLLTNEPTIMH</sequence>
<gene>
    <name evidence="3" type="primary">Dgri\GH13444</name>
    <name evidence="3" type="ORF">Dgri_GH13444</name>
</gene>
<evidence type="ECO:0000313" key="3">
    <source>
        <dbReference type="EMBL" id="EDV98724.1"/>
    </source>
</evidence>
<accession>B4JP94</accession>
<dbReference type="SUPFAM" id="SSF56436">
    <property type="entry name" value="C-type lectin-like"/>
    <property type="match status" value="1"/>
</dbReference>
<dbReference type="CDD" id="cd00037">
    <property type="entry name" value="CLECT"/>
    <property type="match status" value="1"/>
</dbReference>
<evidence type="ECO:0000313" key="4">
    <source>
        <dbReference type="Proteomes" id="UP000001070"/>
    </source>
</evidence>
<feature type="signal peptide" evidence="1">
    <location>
        <begin position="1"/>
        <end position="28"/>
    </location>
</feature>
<name>B4JP94_DROGR</name>
<feature type="domain" description="C-type lectin" evidence="2">
    <location>
        <begin position="39"/>
        <end position="163"/>
    </location>
</feature>
<evidence type="ECO:0000259" key="2">
    <source>
        <dbReference type="PROSITE" id="PS50041"/>
    </source>
</evidence>
<dbReference type="AlphaFoldDB" id="B4JP94"/>
<dbReference type="EMBL" id="CH916372">
    <property type="protein sequence ID" value="EDV98724.1"/>
    <property type="molecule type" value="Genomic_DNA"/>
</dbReference>
<reference evidence="3 4" key="1">
    <citation type="journal article" date="2007" name="Nature">
        <title>Evolution of genes and genomes on the Drosophila phylogeny.</title>
        <authorList>
            <consortium name="Drosophila 12 Genomes Consortium"/>
            <person name="Clark A.G."/>
            <person name="Eisen M.B."/>
            <person name="Smith D.R."/>
            <person name="Bergman C.M."/>
            <person name="Oliver B."/>
            <person name="Markow T.A."/>
            <person name="Kaufman T.C."/>
            <person name="Kellis M."/>
            <person name="Gelbart W."/>
            <person name="Iyer V.N."/>
            <person name="Pollard D.A."/>
            <person name="Sackton T.B."/>
            <person name="Larracuente A.M."/>
            <person name="Singh N.D."/>
            <person name="Abad J.P."/>
            <person name="Abt D.N."/>
            <person name="Adryan B."/>
            <person name="Aguade M."/>
            <person name="Akashi H."/>
            <person name="Anderson W.W."/>
            <person name="Aquadro C.F."/>
            <person name="Ardell D.H."/>
            <person name="Arguello R."/>
            <person name="Artieri C.G."/>
            <person name="Barbash D.A."/>
            <person name="Barker D."/>
            <person name="Barsanti P."/>
            <person name="Batterham P."/>
            <person name="Batzoglou S."/>
            <person name="Begun D."/>
            <person name="Bhutkar A."/>
            <person name="Blanco E."/>
            <person name="Bosak S.A."/>
            <person name="Bradley R.K."/>
            <person name="Brand A.D."/>
            <person name="Brent M.R."/>
            <person name="Brooks A.N."/>
            <person name="Brown R.H."/>
            <person name="Butlin R.K."/>
            <person name="Caggese C."/>
            <person name="Calvi B.R."/>
            <person name="Bernardo de Carvalho A."/>
            <person name="Caspi A."/>
            <person name="Castrezana S."/>
            <person name="Celniker S.E."/>
            <person name="Chang J.L."/>
            <person name="Chapple C."/>
            <person name="Chatterji S."/>
            <person name="Chinwalla A."/>
            <person name="Civetta A."/>
            <person name="Clifton S.W."/>
            <person name="Comeron J.M."/>
            <person name="Costello J.C."/>
            <person name="Coyne J.A."/>
            <person name="Daub J."/>
            <person name="David R.G."/>
            <person name="Delcher A.L."/>
            <person name="Delehaunty K."/>
            <person name="Do C.B."/>
            <person name="Ebling H."/>
            <person name="Edwards K."/>
            <person name="Eickbush T."/>
            <person name="Evans J.D."/>
            <person name="Filipski A."/>
            <person name="Findeiss S."/>
            <person name="Freyhult E."/>
            <person name="Fulton L."/>
            <person name="Fulton R."/>
            <person name="Garcia A.C."/>
            <person name="Gardiner A."/>
            <person name="Garfield D.A."/>
            <person name="Garvin B.E."/>
            <person name="Gibson G."/>
            <person name="Gilbert D."/>
            <person name="Gnerre S."/>
            <person name="Godfrey J."/>
            <person name="Good R."/>
            <person name="Gotea V."/>
            <person name="Gravely B."/>
            <person name="Greenberg A.J."/>
            <person name="Griffiths-Jones S."/>
            <person name="Gross S."/>
            <person name="Guigo R."/>
            <person name="Gustafson E.A."/>
            <person name="Haerty W."/>
            <person name="Hahn M.W."/>
            <person name="Halligan D.L."/>
            <person name="Halpern A.L."/>
            <person name="Halter G.M."/>
            <person name="Han M.V."/>
            <person name="Heger A."/>
            <person name="Hillier L."/>
            <person name="Hinrichs A.S."/>
            <person name="Holmes I."/>
            <person name="Hoskins R.A."/>
            <person name="Hubisz M.J."/>
            <person name="Hultmark D."/>
            <person name="Huntley M.A."/>
            <person name="Jaffe D.B."/>
            <person name="Jagadeeshan S."/>
            <person name="Jeck W.R."/>
            <person name="Johnson J."/>
            <person name="Jones C.D."/>
            <person name="Jordan W.C."/>
            <person name="Karpen G.H."/>
            <person name="Kataoka E."/>
            <person name="Keightley P.D."/>
            <person name="Kheradpour P."/>
            <person name="Kirkness E.F."/>
            <person name="Koerich L.B."/>
            <person name="Kristiansen K."/>
            <person name="Kudrna D."/>
            <person name="Kulathinal R.J."/>
            <person name="Kumar S."/>
            <person name="Kwok R."/>
            <person name="Lander E."/>
            <person name="Langley C.H."/>
            <person name="Lapoint R."/>
            <person name="Lazzaro B.P."/>
            <person name="Lee S.J."/>
            <person name="Levesque L."/>
            <person name="Li R."/>
            <person name="Lin C.F."/>
            <person name="Lin M.F."/>
            <person name="Lindblad-Toh K."/>
            <person name="Llopart A."/>
            <person name="Long M."/>
            <person name="Low L."/>
            <person name="Lozovsky E."/>
            <person name="Lu J."/>
            <person name="Luo M."/>
            <person name="Machado C.A."/>
            <person name="Makalowski W."/>
            <person name="Marzo M."/>
            <person name="Matsuda M."/>
            <person name="Matzkin L."/>
            <person name="McAllister B."/>
            <person name="McBride C.S."/>
            <person name="McKernan B."/>
            <person name="McKernan K."/>
            <person name="Mendez-Lago M."/>
            <person name="Minx P."/>
            <person name="Mollenhauer M.U."/>
            <person name="Montooth K."/>
            <person name="Mount S.M."/>
            <person name="Mu X."/>
            <person name="Myers E."/>
            <person name="Negre B."/>
            <person name="Newfeld S."/>
            <person name="Nielsen R."/>
            <person name="Noor M.A."/>
            <person name="O'Grady P."/>
            <person name="Pachter L."/>
            <person name="Papaceit M."/>
            <person name="Parisi M.J."/>
            <person name="Parisi M."/>
            <person name="Parts L."/>
            <person name="Pedersen J.S."/>
            <person name="Pesole G."/>
            <person name="Phillippy A.M."/>
            <person name="Ponting C.P."/>
            <person name="Pop M."/>
            <person name="Porcelli D."/>
            <person name="Powell J.R."/>
            <person name="Prohaska S."/>
            <person name="Pruitt K."/>
            <person name="Puig M."/>
            <person name="Quesneville H."/>
            <person name="Ram K.R."/>
            <person name="Rand D."/>
            <person name="Rasmussen M.D."/>
            <person name="Reed L.K."/>
            <person name="Reenan R."/>
            <person name="Reily A."/>
            <person name="Remington K.A."/>
            <person name="Rieger T.T."/>
            <person name="Ritchie M.G."/>
            <person name="Robin C."/>
            <person name="Rogers Y.H."/>
            <person name="Rohde C."/>
            <person name="Rozas J."/>
            <person name="Rubenfield M.J."/>
            <person name="Ruiz A."/>
            <person name="Russo S."/>
            <person name="Salzberg S.L."/>
            <person name="Sanchez-Gracia A."/>
            <person name="Saranga D.J."/>
            <person name="Sato H."/>
            <person name="Schaeffer S.W."/>
            <person name="Schatz M.C."/>
            <person name="Schlenke T."/>
            <person name="Schwartz R."/>
            <person name="Segarra C."/>
            <person name="Singh R.S."/>
            <person name="Sirot L."/>
            <person name="Sirota M."/>
            <person name="Sisneros N.B."/>
            <person name="Smith C.D."/>
            <person name="Smith T.F."/>
            <person name="Spieth J."/>
            <person name="Stage D.E."/>
            <person name="Stark A."/>
            <person name="Stephan W."/>
            <person name="Strausberg R.L."/>
            <person name="Strempel S."/>
            <person name="Sturgill D."/>
            <person name="Sutton G."/>
            <person name="Sutton G.G."/>
            <person name="Tao W."/>
            <person name="Teichmann S."/>
            <person name="Tobari Y.N."/>
            <person name="Tomimura Y."/>
            <person name="Tsolas J.M."/>
            <person name="Valente V.L."/>
            <person name="Venter E."/>
            <person name="Venter J.C."/>
            <person name="Vicario S."/>
            <person name="Vieira F.G."/>
            <person name="Vilella A.J."/>
            <person name="Villasante A."/>
            <person name="Walenz B."/>
            <person name="Wang J."/>
            <person name="Wasserman M."/>
            <person name="Watts T."/>
            <person name="Wilson D."/>
            <person name="Wilson R.K."/>
            <person name="Wing R.A."/>
            <person name="Wolfner M.F."/>
            <person name="Wong A."/>
            <person name="Wong G.K."/>
            <person name="Wu C.I."/>
            <person name="Wu G."/>
            <person name="Yamamoto D."/>
            <person name="Yang H.P."/>
            <person name="Yang S.P."/>
            <person name="Yorke J.A."/>
            <person name="Yoshida K."/>
            <person name="Zdobnov E."/>
            <person name="Zhang P."/>
            <person name="Zhang Y."/>
            <person name="Zimin A.V."/>
            <person name="Baldwin J."/>
            <person name="Abdouelleil A."/>
            <person name="Abdulkadir J."/>
            <person name="Abebe A."/>
            <person name="Abera B."/>
            <person name="Abreu J."/>
            <person name="Acer S.C."/>
            <person name="Aftuck L."/>
            <person name="Alexander A."/>
            <person name="An P."/>
            <person name="Anderson E."/>
            <person name="Anderson S."/>
            <person name="Arachi H."/>
            <person name="Azer M."/>
            <person name="Bachantsang P."/>
            <person name="Barry A."/>
            <person name="Bayul T."/>
            <person name="Berlin A."/>
            <person name="Bessette D."/>
            <person name="Bloom T."/>
            <person name="Blye J."/>
            <person name="Boguslavskiy L."/>
            <person name="Bonnet C."/>
            <person name="Boukhgalter B."/>
            <person name="Bourzgui I."/>
            <person name="Brown A."/>
            <person name="Cahill P."/>
            <person name="Channer S."/>
            <person name="Cheshatsang Y."/>
            <person name="Chuda L."/>
            <person name="Citroen M."/>
            <person name="Collymore A."/>
            <person name="Cooke P."/>
            <person name="Costello M."/>
            <person name="D'Aco K."/>
            <person name="Daza R."/>
            <person name="De Haan G."/>
            <person name="DeGray S."/>
            <person name="DeMaso C."/>
            <person name="Dhargay N."/>
            <person name="Dooley K."/>
            <person name="Dooley E."/>
            <person name="Doricent M."/>
            <person name="Dorje P."/>
            <person name="Dorjee K."/>
            <person name="Dupes A."/>
            <person name="Elong R."/>
            <person name="Falk J."/>
            <person name="Farina A."/>
            <person name="Faro S."/>
            <person name="Ferguson D."/>
            <person name="Fisher S."/>
            <person name="Foley C.D."/>
            <person name="Franke A."/>
            <person name="Friedrich D."/>
            <person name="Gadbois L."/>
            <person name="Gearin G."/>
            <person name="Gearin C.R."/>
            <person name="Giannoukos G."/>
            <person name="Goode T."/>
            <person name="Graham J."/>
            <person name="Grandbois E."/>
            <person name="Grewal S."/>
            <person name="Gyaltsen K."/>
            <person name="Hafez N."/>
            <person name="Hagos B."/>
            <person name="Hall J."/>
            <person name="Henson C."/>
            <person name="Hollinger A."/>
            <person name="Honan T."/>
            <person name="Huard M.D."/>
            <person name="Hughes L."/>
            <person name="Hurhula B."/>
            <person name="Husby M.E."/>
            <person name="Kamat A."/>
            <person name="Kanga B."/>
            <person name="Kashin S."/>
            <person name="Khazanovich D."/>
            <person name="Kisner P."/>
            <person name="Lance K."/>
            <person name="Lara M."/>
            <person name="Lee W."/>
            <person name="Lennon N."/>
            <person name="Letendre F."/>
            <person name="LeVine R."/>
            <person name="Lipovsky A."/>
            <person name="Liu X."/>
            <person name="Liu J."/>
            <person name="Liu S."/>
            <person name="Lokyitsang T."/>
            <person name="Lokyitsang Y."/>
            <person name="Lubonja R."/>
            <person name="Lui A."/>
            <person name="MacDonald P."/>
            <person name="Magnisalis V."/>
            <person name="Maru K."/>
            <person name="Matthews C."/>
            <person name="McCusker W."/>
            <person name="McDonough S."/>
            <person name="Mehta T."/>
            <person name="Meldrim J."/>
            <person name="Meneus L."/>
            <person name="Mihai O."/>
            <person name="Mihalev A."/>
            <person name="Mihova T."/>
            <person name="Mittelman R."/>
            <person name="Mlenga V."/>
            <person name="Montmayeur A."/>
            <person name="Mulrain L."/>
            <person name="Navidi A."/>
            <person name="Naylor J."/>
            <person name="Negash T."/>
            <person name="Nguyen T."/>
            <person name="Nguyen N."/>
            <person name="Nicol R."/>
            <person name="Norbu C."/>
            <person name="Norbu N."/>
            <person name="Novod N."/>
            <person name="O'Neill B."/>
            <person name="Osman S."/>
            <person name="Markiewicz E."/>
            <person name="Oyono O.L."/>
            <person name="Patti C."/>
            <person name="Phunkhang P."/>
            <person name="Pierre F."/>
            <person name="Priest M."/>
            <person name="Raghuraman S."/>
            <person name="Rege F."/>
            <person name="Reyes R."/>
            <person name="Rise C."/>
            <person name="Rogov P."/>
            <person name="Ross K."/>
            <person name="Ryan E."/>
            <person name="Settipalli S."/>
            <person name="Shea T."/>
            <person name="Sherpa N."/>
            <person name="Shi L."/>
            <person name="Shih D."/>
            <person name="Sparrow T."/>
            <person name="Spaulding J."/>
            <person name="Stalker J."/>
            <person name="Stange-Thomann N."/>
            <person name="Stavropoulos S."/>
            <person name="Stone C."/>
            <person name="Strader C."/>
            <person name="Tesfaye S."/>
            <person name="Thomson T."/>
            <person name="Thoulutsang Y."/>
            <person name="Thoulutsang D."/>
            <person name="Topham K."/>
            <person name="Topping I."/>
            <person name="Tsamla T."/>
            <person name="Vassiliev H."/>
            <person name="Vo A."/>
            <person name="Wangchuk T."/>
            <person name="Wangdi T."/>
            <person name="Weiand M."/>
            <person name="Wilkinson J."/>
            <person name="Wilson A."/>
            <person name="Yadav S."/>
            <person name="Young G."/>
            <person name="Yu Q."/>
            <person name="Zembek L."/>
            <person name="Zhong D."/>
            <person name="Zimmer A."/>
            <person name="Zwirko Z."/>
            <person name="Jaffe D.B."/>
            <person name="Alvarez P."/>
            <person name="Brockman W."/>
            <person name="Butler J."/>
            <person name="Chin C."/>
            <person name="Gnerre S."/>
            <person name="Grabherr M."/>
            <person name="Kleber M."/>
            <person name="Mauceli E."/>
            <person name="MacCallum I."/>
        </authorList>
    </citation>
    <scope>NUCLEOTIDE SEQUENCE [LARGE SCALE GENOMIC DNA]</scope>
    <source>
        <strain evidence="4">Tucson 15287-2541.00</strain>
    </source>
</reference>
<dbReference type="PhylomeDB" id="B4JP94"/>
<dbReference type="InParanoid" id="B4JP94"/>
<dbReference type="OMA" id="NEPTIMH"/>
<dbReference type="Proteomes" id="UP000001070">
    <property type="component" value="Unassembled WGS sequence"/>
</dbReference>
<dbReference type="PROSITE" id="PS50041">
    <property type="entry name" value="C_TYPE_LECTIN_2"/>
    <property type="match status" value="1"/>
</dbReference>
<organism evidence="4">
    <name type="scientific">Drosophila grimshawi</name>
    <name type="common">Hawaiian fruit fly</name>
    <name type="synonym">Idiomyia grimshawi</name>
    <dbReference type="NCBI Taxonomy" id="7222"/>
    <lineage>
        <taxon>Eukaryota</taxon>
        <taxon>Metazoa</taxon>
        <taxon>Ecdysozoa</taxon>
        <taxon>Arthropoda</taxon>
        <taxon>Hexapoda</taxon>
        <taxon>Insecta</taxon>
        <taxon>Pterygota</taxon>
        <taxon>Neoptera</taxon>
        <taxon>Endopterygota</taxon>
        <taxon>Diptera</taxon>
        <taxon>Brachycera</taxon>
        <taxon>Muscomorpha</taxon>
        <taxon>Ephydroidea</taxon>
        <taxon>Drosophilidae</taxon>
        <taxon>Drosophila</taxon>
        <taxon>Hawaiian Drosophila</taxon>
    </lineage>
</organism>
<dbReference type="OrthoDB" id="7879500at2759"/>
<feature type="chain" id="PRO_5002812524" evidence="1">
    <location>
        <begin position="29"/>
        <end position="174"/>
    </location>
</feature>
<dbReference type="InterPro" id="IPR016186">
    <property type="entry name" value="C-type_lectin-like/link_sf"/>
</dbReference>
<keyword evidence="4" id="KW-1185">Reference proteome</keyword>